<evidence type="ECO:0000313" key="3">
    <source>
        <dbReference type="EMBL" id="EKD04629.1"/>
    </source>
</evidence>
<reference evidence="3 4" key="1">
    <citation type="journal article" date="2012" name="Eukaryot. Cell">
        <title>Genome sequence of the Trichosporon asahii environmental strain CBS 8904.</title>
        <authorList>
            <person name="Yang R.Y."/>
            <person name="Li H.T."/>
            <person name="Zhu H."/>
            <person name="Zhou G.P."/>
            <person name="Wang M."/>
            <person name="Wang L."/>
        </authorList>
    </citation>
    <scope>NUCLEOTIDE SEQUENCE [LARGE SCALE GENOMIC DNA]</scope>
    <source>
        <strain evidence="3 4">CBS 8904</strain>
    </source>
</reference>
<name>K1WUW8_TRIAC</name>
<dbReference type="AlphaFoldDB" id="K1WUW8"/>
<feature type="compositionally biased region" description="Basic and acidic residues" evidence="1">
    <location>
        <begin position="28"/>
        <end position="51"/>
    </location>
</feature>
<evidence type="ECO:0000256" key="1">
    <source>
        <dbReference type="SAM" id="MobiDB-lite"/>
    </source>
</evidence>
<dbReference type="EMBL" id="AMBO01000218">
    <property type="protein sequence ID" value="EKD04629.1"/>
    <property type="molecule type" value="Genomic_DNA"/>
</dbReference>
<feature type="chain" id="PRO_5003853159" description="Secreted protein" evidence="2">
    <location>
        <begin position="20"/>
        <end position="86"/>
    </location>
</feature>
<sequence>MSPLLLILTSLRYALDALGLGHQANARQLEEHEEHRDSQEGEDKHENEARNRVQVNIGIVGVVVVMSQSAKGAQPDVPGVDDWGHG</sequence>
<dbReference type="Proteomes" id="UP000006757">
    <property type="component" value="Unassembled WGS sequence"/>
</dbReference>
<protein>
    <recommendedName>
        <fullName evidence="5">Secreted protein</fullName>
    </recommendedName>
</protein>
<feature type="signal peptide" evidence="2">
    <location>
        <begin position="1"/>
        <end position="19"/>
    </location>
</feature>
<dbReference type="InParanoid" id="K1WUW8"/>
<gene>
    <name evidence="3" type="ORF">A1Q2_01089</name>
</gene>
<keyword evidence="4" id="KW-1185">Reference proteome</keyword>
<evidence type="ECO:0008006" key="5">
    <source>
        <dbReference type="Google" id="ProtNLM"/>
    </source>
</evidence>
<feature type="region of interest" description="Disordered" evidence="1">
    <location>
        <begin position="26"/>
        <end position="51"/>
    </location>
</feature>
<keyword evidence="2" id="KW-0732">Signal</keyword>
<organism evidence="3 4">
    <name type="scientific">Trichosporon asahii var. asahii (strain CBS 8904)</name>
    <name type="common">Yeast</name>
    <dbReference type="NCBI Taxonomy" id="1220162"/>
    <lineage>
        <taxon>Eukaryota</taxon>
        <taxon>Fungi</taxon>
        <taxon>Dikarya</taxon>
        <taxon>Basidiomycota</taxon>
        <taxon>Agaricomycotina</taxon>
        <taxon>Tremellomycetes</taxon>
        <taxon>Trichosporonales</taxon>
        <taxon>Trichosporonaceae</taxon>
        <taxon>Trichosporon</taxon>
    </lineage>
</organism>
<dbReference type="HOGENOM" id="CLU_2499474_0_0_1"/>
<accession>K1WUW8</accession>
<proteinExistence type="predicted"/>
<comment type="caution">
    <text evidence="3">The sequence shown here is derived from an EMBL/GenBank/DDBJ whole genome shotgun (WGS) entry which is preliminary data.</text>
</comment>
<evidence type="ECO:0000256" key="2">
    <source>
        <dbReference type="SAM" id="SignalP"/>
    </source>
</evidence>
<evidence type="ECO:0000313" key="4">
    <source>
        <dbReference type="Proteomes" id="UP000006757"/>
    </source>
</evidence>